<dbReference type="InterPro" id="IPR050188">
    <property type="entry name" value="RluA_PseudoU_synthase"/>
</dbReference>
<dbReference type="InterPro" id="IPR006145">
    <property type="entry name" value="PsdUridine_synth_RsuA/RluA"/>
</dbReference>
<dbReference type="EC" id="5.4.99.-" evidence="3"/>
<dbReference type="PROSITE" id="PS50889">
    <property type="entry name" value="S4"/>
    <property type="match status" value="1"/>
</dbReference>
<comment type="function">
    <text evidence="3">Responsible for synthesis of pseudouridine from uracil.</text>
</comment>
<dbReference type="AlphaFoldDB" id="A0A9W8GAG4"/>
<dbReference type="CDD" id="cd02557">
    <property type="entry name" value="PseudoU_synth_ScRIB2"/>
    <property type="match status" value="1"/>
</dbReference>
<feature type="active site" evidence="1">
    <location>
        <position position="191"/>
    </location>
</feature>
<comment type="caution">
    <text evidence="6">The sequence shown here is derived from an EMBL/GenBank/DDBJ whole genome shotgun (WGS) entry which is preliminary data.</text>
</comment>
<dbReference type="PROSITE" id="PS01129">
    <property type="entry name" value="PSI_RLU"/>
    <property type="match status" value="1"/>
</dbReference>
<name>A0A9W8GAG4_9FUNG</name>
<evidence type="ECO:0000313" key="7">
    <source>
        <dbReference type="Proteomes" id="UP001151518"/>
    </source>
</evidence>
<keyword evidence="3 6" id="KW-0413">Isomerase</keyword>
<dbReference type="InterPro" id="IPR006224">
    <property type="entry name" value="PsdUridine_synth_RluA-like_CS"/>
</dbReference>
<evidence type="ECO:0000256" key="2">
    <source>
        <dbReference type="PROSITE-ProRule" id="PRU00182"/>
    </source>
</evidence>
<comment type="catalytic activity">
    <reaction evidence="3">
        <text>a uridine in RNA = a pseudouridine in RNA</text>
        <dbReference type="Rhea" id="RHEA:48348"/>
        <dbReference type="Rhea" id="RHEA-COMP:12068"/>
        <dbReference type="Rhea" id="RHEA-COMP:12069"/>
        <dbReference type="ChEBI" id="CHEBI:65314"/>
        <dbReference type="ChEBI" id="CHEBI:65315"/>
    </reaction>
</comment>
<evidence type="ECO:0000256" key="3">
    <source>
        <dbReference type="RuleBase" id="RU362028"/>
    </source>
</evidence>
<dbReference type="InterPro" id="IPR020103">
    <property type="entry name" value="PsdUridine_synth_cat_dom_sf"/>
</dbReference>
<gene>
    <name evidence="6" type="primary">RIB2_1</name>
    <name evidence="6" type="ORF">GGI25_001467</name>
</gene>
<dbReference type="SUPFAM" id="SSF55120">
    <property type="entry name" value="Pseudouridine synthase"/>
    <property type="match status" value="1"/>
</dbReference>
<dbReference type="GO" id="GO:0003723">
    <property type="term" value="F:RNA binding"/>
    <property type="evidence" value="ECO:0007669"/>
    <property type="project" value="UniProtKB-KW"/>
</dbReference>
<comment type="similarity">
    <text evidence="3">Belongs to the pseudouridine synthase RluA family.</text>
</comment>
<evidence type="ECO:0000313" key="6">
    <source>
        <dbReference type="EMBL" id="KAJ2679544.1"/>
    </source>
</evidence>
<dbReference type="PANTHER" id="PTHR21600:SF40">
    <property type="entry name" value="PSEUDOURIDYLATE SYNTHASE RPUSD2"/>
    <property type="match status" value="1"/>
</dbReference>
<keyword evidence="2" id="KW-0694">RNA-binding</keyword>
<proteinExistence type="inferred from homology"/>
<dbReference type="NCBIfam" id="TIGR00005">
    <property type="entry name" value="rluA_subfam"/>
    <property type="match status" value="1"/>
</dbReference>
<dbReference type="Gene3D" id="3.30.2350.10">
    <property type="entry name" value="Pseudouridine synthase"/>
    <property type="match status" value="1"/>
</dbReference>
<sequence>MKARHYIFVNIMVWKKKHKLSESCVAGTIVNSNKRRKEDEPKPKLKADDIYYEENGLQRIHPYYHKYATHAKGRWVGRTIYDVFAKEFRDRQPSYYEAAIRQGLIELNGQKVDKTTVVRNGDLVTHYIHRHEPPVARAPVRVVNETSELYIVDKPASVPVHPSGRYNYNSVIRILEIKQGREDLFPINRLDRLTSGLMLIARNAEAARRMEKHFVEHRIQKEYICKVQGEFPLGKIVCDQAIRVVAHKLSLNCVDPKDGKPSLTEFERLSSDGETSIVYCRPKTGRTHQIRVHLQFLGHPIANDPLYCNEAVWGKQMGRRGHLPTDEEEVVEEEEEEEEEEEKVVVAGRPSKMAGKRDSDKQNEAWVPLVRRMEEWKSKQELVDQVNGAEELENRLCEKCASPAYPDPTEEELAIWLHAWRYSGPGWTYETPLPAWAQEAEAHIDRVKYVPE</sequence>
<reference evidence="6" key="1">
    <citation type="submission" date="2022-07" db="EMBL/GenBank/DDBJ databases">
        <title>Phylogenomic reconstructions and comparative analyses of Kickxellomycotina fungi.</title>
        <authorList>
            <person name="Reynolds N.K."/>
            <person name="Stajich J.E."/>
            <person name="Barry K."/>
            <person name="Grigoriev I.V."/>
            <person name="Crous P."/>
            <person name="Smith M.E."/>
        </authorList>
    </citation>
    <scope>NUCLEOTIDE SEQUENCE</scope>
    <source>
        <strain evidence="6">NRRL 3115</strain>
    </source>
</reference>
<evidence type="ECO:0000256" key="4">
    <source>
        <dbReference type="SAM" id="MobiDB-lite"/>
    </source>
</evidence>
<feature type="domain" description="Pseudouridine synthase RsuA/RluA-like" evidence="5">
    <location>
        <begin position="149"/>
        <end position="295"/>
    </location>
</feature>
<dbReference type="Proteomes" id="UP001151518">
    <property type="component" value="Unassembled WGS sequence"/>
</dbReference>
<organism evidence="6 7">
    <name type="scientific">Coemansia spiralis</name>
    <dbReference type="NCBI Taxonomy" id="417178"/>
    <lineage>
        <taxon>Eukaryota</taxon>
        <taxon>Fungi</taxon>
        <taxon>Fungi incertae sedis</taxon>
        <taxon>Zoopagomycota</taxon>
        <taxon>Kickxellomycotina</taxon>
        <taxon>Kickxellomycetes</taxon>
        <taxon>Kickxellales</taxon>
        <taxon>Kickxellaceae</taxon>
        <taxon>Coemansia</taxon>
    </lineage>
</organism>
<feature type="region of interest" description="Disordered" evidence="4">
    <location>
        <begin position="320"/>
        <end position="346"/>
    </location>
</feature>
<evidence type="ECO:0000259" key="5">
    <source>
        <dbReference type="Pfam" id="PF00849"/>
    </source>
</evidence>
<evidence type="ECO:0000256" key="1">
    <source>
        <dbReference type="PIRSR" id="PIRSR606225-1"/>
    </source>
</evidence>
<dbReference type="Pfam" id="PF00849">
    <property type="entry name" value="PseudoU_synth_2"/>
    <property type="match status" value="1"/>
</dbReference>
<feature type="compositionally biased region" description="Acidic residues" evidence="4">
    <location>
        <begin position="326"/>
        <end position="342"/>
    </location>
</feature>
<dbReference type="OrthoDB" id="424794at2759"/>
<dbReference type="PANTHER" id="PTHR21600">
    <property type="entry name" value="MITOCHONDRIAL RNA PSEUDOURIDINE SYNTHASE"/>
    <property type="match status" value="1"/>
</dbReference>
<accession>A0A9W8GAG4</accession>
<dbReference type="EMBL" id="JANBTW010000011">
    <property type="protein sequence ID" value="KAJ2679544.1"/>
    <property type="molecule type" value="Genomic_DNA"/>
</dbReference>
<protein>
    <recommendedName>
        <fullName evidence="3">Pseudouridine synthase</fullName>
        <ecNumber evidence="3">5.4.99.-</ecNumber>
    </recommendedName>
</protein>
<dbReference type="InterPro" id="IPR006225">
    <property type="entry name" value="PsdUridine_synth_RluC/D"/>
</dbReference>
<dbReference type="GO" id="GO:0009982">
    <property type="term" value="F:pseudouridine synthase activity"/>
    <property type="evidence" value="ECO:0007669"/>
    <property type="project" value="InterPro"/>
</dbReference>
<dbReference type="GO" id="GO:0000455">
    <property type="term" value="P:enzyme-directed rRNA pseudouridine synthesis"/>
    <property type="evidence" value="ECO:0007669"/>
    <property type="project" value="TreeGrafter"/>
</dbReference>